<sequence length="63" mass="6830">MDAATLALFETMRSDAGFSARDNSEFLAAMLLKVAAKPWYGHPFTLPALDPLRLIQGDPPKGP</sequence>
<gene>
    <name evidence="1" type="ORF">C1C91_23535</name>
</gene>
<evidence type="ECO:0000313" key="1">
    <source>
        <dbReference type="EMBL" id="QLI60541.1"/>
    </source>
</evidence>
<keyword evidence="1" id="KW-0614">Plasmid</keyword>
<evidence type="ECO:0000313" key="2">
    <source>
        <dbReference type="Proteomes" id="UP000266778"/>
    </source>
</evidence>
<name>A0A7D5UKV3_AERCA</name>
<geneLocation type="plasmid" evidence="2">
    <name>paeca2</name>
</geneLocation>
<dbReference type="AlphaFoldDB" id="A0A7D5UKV3"/>
<protein>
    <submittedName>
        <fullName evidence="1">Uncharacterized protein</fullName>
    </submittedName>
</protein>
<organism evidence="1 2">
    <name type="scientific">Aeromonas caviae</name>
    <name type="common">Aeromonas punctata</name>
    <dbReference type="NCBI Taxonomy" id="648"/>
    <lineage>
        <taxon>Bacteria</taxon>
        <taxon>Pseudomonadati</taxon>
        <taxon>Pseudomonadota</taxon>
        <taxon>Gammaproteobacteria</taxon>
        <taxon>Aeromonadales</taxon>
        <taxon>Aeromonadaceae</taxon>
        <taxon>Aeromonas</taxon>
    </lineage>
</organism>
<dbReference type="EMBL" id="CP039628">
    <property type="protein sequence ID" value="QLI60541.1"/>
    <property type="molecule type" value="Genomic_DNA"/>
</dbReference>
<proteinExistence type="predicted"/>
<accession>A0A7D5UKV3</accession>
<reference evidence="1 2" key="1">
    <citation type="submission" date="2019-04" db="EMBL/GenBank/DDBJ databases">
        <title>Novel transposon Tn6433 variants accelerate the dissemination of tet(E) in Aeromonas under oxytetracycline stresses.</title>
        <authorList>
            <person name="Shi Y."/>
            <person name="Tian Z."/>
            <person name="Zhang Y."/>
            <person name="Zhang H."/>
            <person name="Yang M."/>
        </authorList>
    </citation>
    <scope>NUCLEOTIDE SEQUENCE [LARGE SCALE GENOMIC DNA]</scope>
    <source>
        <strain evidence="1 2">T25-39</strain>
        <plasmid evidence="2">paeca2</plasmid>
    </source>
</reference>
<dbReference type="Proteomes" id="UP000266778">
    <property type="component" value="Plasmid pAeca2"/>
</dbReference>